<keyword evidence="2 8" id="KW-0813">Transport</keyword>
<dbReference type="EMBL" id="JBAWKC010000001">
    <property type="protein sequence ID" value="MFH6767808.1"/>
    <property type="molecule type" value="Genomic_DNA"/>
</dbReference>
<keyword evidence="5 9" id="KW-0798">TonB box</keyword>
<gene>
    <name evidence="13" type="ORF">V8G56_03590</name>
</gene>
<dbReference type="SUPFAM" id="SSF56935">
    <property type="entry name" value="Porins"/>
    <property type="match status" value="1"/>
</dbReference>
<dbReference type="SUPFAM" id="SSF49464">
    <property type="entry name" value="Carboxypeptidase regulatory domain-like"/>
    <property type="match status" value="1"/>
</dbReference>
<dbReference type="InterPro" id="IPR023997">
    <property type="entry name" value="TonB-dep_OMP_SusC/RagA_CS"/>
</dbReference>
<dbReference type="Gene3D" id="2.40.170.20">
    <property type="entry name" value="TonB-dependent receptor, beta-barrel domain"/>
    <property type="match status" value="1"/>
</dbReference>
<dbReference type="InterPro" id="IPR039426">
    <property type="entry name" value="TonB-dep_rcpt-like"/>
</dbReference>
<accession>A0ABW7MLW1</accession>
<evidence type="ECO:0000256" key="1">
    <source>
        <dbReference type="ARBA" id="ARBA00004571"/>
    </source>
</evidence>
<dbReference type="InterPro" id="IPR023996">
    <property type="entry name" value="TonB-dep_OMP_SusC/RagA"/>
</dbReference>
<feature type="domain" description="TonB-dependent receptor plug" evidence="12">
    <location>
        <begin position="114"/>
        <end position="222"/>
    </location>
</feature>
<dbReference type="Proteomes" id="UP001610104">
    <property type="component" value="Unassembled WGS sequence"/>
</dbReference>
<dbReference type="InterPro" id="IPR037066">
    <property type="entry name" value="Plug_dom_sf"/>
</dbReference>
<evidence type="ECO:0000259" key="11">
    <source>
        <dbReference type="Pfam" id="PF00593"/>
    </source>
</evidence>
<evidence type="ECO:0000256" key="5">
    <source>
        <dbReference type="ARBA" id="ARBA00023077"/>
    </source>
</evidence>
<dbReference type="InterPro" id="IPR008969">
    <property type="entry name" value="CarboxyPept-like_regulatory"/>
</dbReference>
<feature type="signal peptide" evidence="10">
    <location>
        <begin position="1"/>
        <end position="20"/>
    </location>
</feature>
<evidence type="ECO:0000256" key="8">
    <source>
        <dbReference type="PROSITE-ProRule" id="PRU01360"/>
    </source>
</evidence>
<proteinExistence type="inferred from homology"/>
<dbReference type="RefSeq" id="WP_395437089.1">
    <property type="nucleotide sequence ID" value="NZ_JBAWKC010000001.1"/>
</dbReference>
<keyword evidence="3 8" id="KW-1134">Transmembrane beta strand</keyword>
<evidence type="ECO:0000259" key="12">
    <source>
        <dbReference type="Pfam" id="PF07715"/>
    </source>
</evidence>
<evidence type="ECO:0000256" key="2">
    <source>
        <dbReference type="ARBA" id="ARBA00022448"/>
    </source>
</evidence>
<evidence type="ECO:0000256" key="4">
    <source>
        <dbReference type="ARBA" id="ARBA00022692"/>
    </source>
</evidence>
<keyword evidence="7 8" id="KW-0998">Cell outer membrane</keyword>
<sequence length="968" mass="106637">MKTTLSSLLFVLLFAPILMFGQTTVTGTVTEQSTAIPLPGVNILIKGTATGTATDFDGKYQISLKNGDIVVFSFVGYNPVEITYTGQSTLNVGLTENTAQLNEVVIIGYGSTTVKDATGSLDRIDSEEFNKGAIVSPENLLAGKSAGVRITSSSGSPGAGAEIRIRNGGSLSANNSPLIVVDGIPLSGGSLNAINPNEIESYTILKDASATAIYGSRATAGVVIITTKKGKSKAPFNVEYDVQASTGQIIDKIDVLSASQLRKYVIDNREDPSFLGNANTDWQDEIYKHAEGGIHNLTLTKGFENGSIRVNYNLSNQNGVLKTSQYRRNAINLNLENRFLDDHLKVNVTSKGSLVDNRFANEGAIGSALFFDPTQPVEGNWGGYFEFEDADGVANLAPRNPVSLLMLRDNRQRAKRNISNIVLDYKFHFLPELRLNVNAGFDYEEYDGRFFTNKNAGFNNLNDGQFADIGTYDGINKNKLLDFYLNYKKNFDGSLLSGIDMTAGHTYQRFYNISYSRNRNTSTGIYDVPLPSIPFELILESYFARANFTLDSKYIFTATYRRDISSRFSKDNRNADFPSAAFSWLASDEDFLKDSSVISNLKLRLSWGITGQQEIGGAFPYLGVYSRGDIRSQYQFGSEFIPTIRPEGYNEDIKWEESTMYNAGVDYGLFNDKITGTLDFYYRKNKDLLQYSQVPGGSNLENFLDQNVGETVSRGIEIGINATPVKTKDFSWDVSANFTVSDVEITKLTLTDDPNFPGQPIGGIAGGVGNTIQINALNAEPESFYVYKQVVDAGGAPLEGVYVDLNGDNIINDSDKYRFQSGTPDAFFGFTSSMNYKNLDFNFTLRGSLGNYMYNNFRSANGYGQAILNQIGDYYGNGSVDAIKTGFINNQQFSDLYVENASFMKLDNISLGYTIPFEKITLRASLIGQNLFTITNYTGLDPEISSGIDNNVYPKPRIFSLGLNFNFK</sequence>
<comment type="subcellular location">
    <subcellularLocation>
        <location evidence="1 8">Cell outer membrane</location>
        <topology evidence="1 8">Multi-pass membrane protein</topology>
    </subcellularLocation>
</comment>
<dbReference type="PROSITE" id="PS52016">
    <property type="entry name" value="TONB_DEPENDENT_REC_3"/>
    <property type="match status" value="1"/>
</dbReference>
<evidence type="ECO:0000256" key="7">
    <source>
        <dbReference type="ARBA" id="ARBA00023237"/>
    </source>
</evidence>
<evidence type="ECO:0000256" key="10">
    <source>
        <dbReference type="SAM" id="SignalP"/>
    </source>
</evidence>
<dbReference type="InterPro" id="IPR012910">
    <property type="entry name" value="Plug_dom"/>
</dbReference>
<dbReference type="Gene3D" id="2.60.40.1120">
    <property type="entry name" value="Carboxypeptidase-like, regulatory domain"/>
    <property type="match status" value="1"/>
</dbReference>
<organism evidence="13 14">
    <name type="scientific">Gaetbulibacter aquiaggeris</name>
    <dbReference type="NCBI Taxonomy" id="1735373"/>
    <lineage>
        <taxon>Bacteria</taxon>
        <taxon>Pseudomonadati</taxon>
        <taxon>Bacteroidota</taxon>
        <taxon>Flavobacteriia</taxon>
        <taxon>Flavobacteriales</taxon>
        <taxon>Flavobacteriaceae</taxon>
        <taxon>Gaetbulibacter</taxon>
    </lineage>
</organism>
<dbReference type="NCBIfam" id="TIGR04056">
    <property type="entry name" value="OMP_RagA_SusC"/>
    <property type="match status" value="1"/>
</dbReference>
<dbReference type="Gene3D" id="2.170.130.10">
    <property type="entry name" value="TonB-dependent receptor, plug domain"/>
    <property type="match status" value="1"/>
</dbReference>
<reference evidence="13 14" key="1">
    <citation type="submission" date="2024-02" db="EMBL/GenBank/DDBJ databases">
        <title>A Gaetbulibacter species isolated from tidal flats and genomic insights of their niches.</title>
        <authorList>
            <person name="Ye Y."/>
        </authorList>
    </citation>
    <scope>NUCLEOTIDE SEQUENCE [LARGE SCALE GENOMIC DNA]</scope>
    <source>
        <strain evidence="13 14">KEM-8</strain>
    </source>
</reference>
<comment type="caution">
    <text evidence="13">The sequence shown here is derived from an EMBL/GenBank/DDBJ whole genome shotgun (WGS) entry which is preliminary data.</text>
</comment>
<evidence type="ECO:0000256" key="9">
    <source>
        <dbReference type="RuleBase" id="RU003357"/>
    </source>
</evidence>
<keyword evidence="6 8" id="KW-0472">Membrane</keyword>
<keyword evidence="14" id="KW-1185">Reference proteome</keyword>
<comment type="similarity">
    <text evidence="8 9">Belongs to the TonB-dependent receptor family.</text>
</comment>
<name>A0ABW7MLW1_9FLAO</name>
<dbReference type="NCBIfam" id="TIGR04057">
    <property type="entry name" value="SusC_RagA_signa"/>
    <property type="match status" value="1"/>
</dbReference>
<evidence type="ECO:0000256" key="3">
    <source>
        <dbReference type="ARBA" id="ARBA00022452"/>
    </source>
</evidence>
<dbReference type="InterPro" id="IPR036942">
    <property type="entry name" value="Beta-barrel_TonB_sf"/>
</dbReference>
<feature type="domain" description="TonB-dependent receptor-like beta-barrel" evidence="11">
    <location>
        <begin position="405"/>
        <end position="925"/>
    </location>
</feature>
<dbReference type="Pfam" id="PF07715">
    <property type="entry name" value="Plug"/>
    <property type="match status" value="1"/>
</dbReference>
<dbReference type="Pfam" id="PF13715">
    <property type="entry name" value="CarbopepD_reg_2"/>
    <property type="match status" value="1"/>
</dbReference>
<evidence type="ECO:0000313" key="14">
    <source>
        <dbReference type="Proteomes" id="UP001610104"/>
    </source>
</evidence>
<protein>
    <submittedName>
        <fullName evidence="13">SusC/RagA family TonB-linked outer membrane protein</fullName>
    </submittedName>
</protein>
<feature type="chain" id="PRO_5047110106" evidence="10">
    <location>
        <begin position="21"/>
        <end position="968"/>
    </location>
</feature>
<keyword evidence="4 8" id="KW-0812">Transmembrane</keyword>
<dbReference type="Pfam" id="PF00593">
    <property type="entry name" value="TonB_dep_Rec_b-barrel"/>
    <property type="match status" value="1"/>
</dbReference>
<evidence type="ECO:0000313" key="13">
    <source>
        <dbReference type="EMBL" id="MFH6767808.1"/>
    </source>
</evidence>
<dbReference type="InterPro" id="IPR000531">
    <property type="entry name" value="Beta-barrel_TonB"/>
</dbReference>
<evidence type="ECO:0000256" key="6">
    <source>
        <dbReference type="ARBA" id="ARBA00023136"/>
    </source>
</evidence>
<keyword evidence="10" id="KW-0732">Signal</keyword>